<organism evidence="1 2">
    <name type="scientific">Niallia circulans</name>
    <name type="common">Bacillus circulans</name>
    <dbReference type="NCBI Taxonomy" id="1397"/>
    <lineage>
        <taxon>Bacteria</taxon>
        <taxon>Bacillati</taxon>
        <taxon>Bacillota</taxon>
        <taxon>Bacilli</taxon>
        <taxon>Bacillales</taxon>
        <taxon>Bacillaceae</taxon>
        <taxon>Niallia</taxon>
    </lineage>
</organism>
<name>A0A0J1INM5_NIACI</name>
<dbReference type="AlphaFoldDB" id="A0A0J1INM5"/>
<evidence type="ECO:0000313" key="1">
    <source>
        <dbReference type="EMBL" id="KLV27513.1"/>
    </source>
</evidence>
<evidence type="ECO:0000313" key="2">
    <source>
        <dbReference type="Proteomes" id="UP000036045"/>
    </source>
</evidence>
<reference evidence="1 2" key="1">
    <citation type="submission" date="2015-05" db="EMBL/GenBank/DDBJ databases">
        <title>Whole genome sequence and identification of bacterial endophytes from Costus igneus.</title>
        <authorList>
            <person name="Lee Y.P."/>
            <person name="Gan H.M."/>
            <person name="Eng W."/>
            <person name="Wheatley M.S."/>
            <person name="Caraballo A."/>
            <person name="Polter S."/>
            <person name="Savka M.A."/>
            <person name="Hudson A.O."/>
        </authorList>
    </citation>
    <scope>NUCLEOTIDE SEQUENCE [LARGE SCALE GENOMIC DNA]</scope>
    <source>
        <strain evidence="1 2">RIT379</strain>
    </source>
</reference>
<accession>A0A0J1INM5</accession>
<gene>
    <name evidence="1" type="ORF">ABW02_04980</name>
</gene>
<sequence>MIFSRRKDVLWIYCGKLSEGEGWEREVRMKRIEEKQLEQKRIFVITNILLIAFFNNSAQ</sequence>
<proteinExistence type="predicted"/>
<keyword evidence="2" id="KW-1185">Reference proteome</keyword>
<dbReference type="Proteomes" id="UP000036045">
    <property type="component" value="Unassembled WGS sequence"/>
</dbReference>
<protein>
    <submittedName>
        <fullName evidence="1">Uncharacterized protein</fullName>
    </submittedName>
</protein>
<comment type="caution">
    <text evidence="1">The sequence shown here is derived from an EMBL/GenBank/DDBJ whole genome shotgun (WGS) entry which is preliminary data.</text>
</comment>
<dbReference type="EMBL" id="LDPH01000003">
    <property type="protein sequence ID" value="KLV27513.1"/>
    <property type="molecule type" value="Genomic_DNA"/>
</dbReference>